<dbReference type="InterPro" id="IPR027417">
    <property type="entry name" value="P-loop_NTPase"/>
</dbReference>
<dbReference type="AlphaFoldDB" id="A0A238Y8I0"/>
<dbReference type="OrthoDB" id="5432096at2"/>
<dbReference type="Gene3D" id="3.40.50.300">
    <property type="entry name" value="P-loop containing nucleotide triphosphate hydrolases"/>
    <property type="match status" value="1"/>
</dbReference>
<dbReference type="RefSeq" id="WP_089382323.1">
    <property type="nucleotide sequence ID" value="NZ_FZNT01000008.1"/>
</dbReference>
<feature type="transmembrane region" description="Helical" evidence="1">
    <location>
        <begin position="40"/>
        <end position="61"/>
    </location>
</feature>
<dbReference type="PANTHER" id="PTHR36451">
    <property type="entry name" value="PAPS-DEPENDENT SULFOTRANSFERASE STF3"/>
    <property type="match status" value="1"/>
</dbReference>
<protein>
    <submittedName>
        <fullName evidence="2">Sulfotransferase family protein</fullName>
    </submittedName>
</protein>
<reference evidence="2 3" key="1">
    <citation type="submission" date="2017-06" db="EMBL/GenBank/DDBJ databases">
        <authorList>
            <person name="Kim H.J."/>
            <person name="Triplett B.A."/>
        </authorList>
    </citation>
    <scope>NUCLEOTIDE SEQUENCE [LARGE SCALE GENOMIC DNA]</scope>
    <source>
        <strain evidence="2 3">DSM 29150</strain>
    </source>
</reference>
<keyword evidence="2" id="KW-0808">Transferase</keyword>
<dbReference type="GO" id="GO:0016740">
    <property type="term" value="F:transferase activity"/>
    <property type="evidence" value="ECO:0007669"/>
    <property type="project" value="UniProtKB-KW"/>
</dbReference>
<proteinExistence type="predicted"/>
<keyword evidence="1" id="KW-0472">Membrane</keyword>
<dbReference type="InterPro" id="IPR052736">
    <property type="entry name" value="Stf3_sulfotransferase"/>
</dbReference>
<keyword evidence="1" id="KW-1133">Transmembrane helix</keyword>
<gene>
    <name evidence="2" type="ORF">SAMN06265371_108119</name>
</gene>
<organism evidence="2 3">
    <name type="scientific">Lutibacter agarilyticus</name>
    <dbReference type="NCBI Taxonomy" id="1109740"/>
    <lineage>
        <taxon>Bacteria</taxon>
        <taxon>Pseudomonadati</taxon>
        <taxon>Bacteroidota</taxon>
        <taxon>Flavobacteriia</taxon>
        <taxon>Flavobacteriales</taxon>
        <taxon>Flavobacteriaceae</taxon>
        <taxon>Lutibacter</taxon>
    </lineage>
</organism>
<evidence type="ECO:0000313" key="3">
    <source>
        <dbReference type="Proteomes" id="UP000198384"/>
    </source>
</evidence>
<name>A0A238Y8I0_9FLAO</name>
<dbReference type="Proteomes" id="UP000198384">
    <property type="component" value="Unassembled WGS sequence"/>
</dbReference>
<dbReference type="EMBL" id="FZNT01000008">
    <property type="protein sequence ID" value="SNR67252.1"/>
    <property type="molecule type" value="Genomic_DNA"/>
</dbReference>
<dbReference type="SUPFAM" id="SSF52540">
    <property type="entry name" value="P-loop containing nucleoside triphosphate hydrolases"/>
    <property type="match status" value="1"/>
</dbReference>
<evidence type="ECO:0000256" key="1">
    <source>
        <dbReference type="SAM" id="Phobius"/>
    </source>
</evidence>
<keyword evidence="1" id="KW-0812">Transmembrane</keyword>
<dbReference type="PANTHER" id="PTHR36451:SF1">
    <property type="entry name" value="OMEGA-HYDROXY-BETA-DIHYDROMENAQUINONE-9 SULFOTRANSFERASE STF3"/>
    <property type="match status" value="1"/>
</dbReference>
<sequence length="369" mass="43939">MKKKEKQFAFKITTLAGARFKVFRFVSKKYGVEKKYKTKWSLSGFVSVVATFFSFFDWISFKLRSKPKNLKDPVFILGHWRSGTTLLHNLMCLDPEAGYPTTYQTIFPNNLFSFQWLFKFFMKSLMPDKRPVDNVSLHVDYPQEEEFALNNETPFSYYNWWYFPKKNREIANEYLLGNTTKESDWTCWKVNFKKFVDRCLINTKGIRFISKNPPHTARIPQLLELYPNAKFIYIHRNPYEVVRSTVAFYKSILPATQLQDIDDAILMNDILWVYQQLIYKYEKDKLNIASENLIEIKYADLVSQPDREIQQIYSNLLKDDYQRIEPFATNYLEGLNHKLKTYEYKSEFLVLVNKQLSEIIKMKGYTVLS</sequence>
<dbReference type="Pfam" id="PF13469">
    <property type="entry name" value="Sulfotransfer_3"/>
    <property type="match status" value="1"/>
</dbReference>
<accession>A0A238Y8I0</accession>
<keyword evidence="3" id="KW-1185">Reference proteome</keyword>
<evidence type="ECO:0000313" key="2">
    <source>
        <dbReference type="EMBL" id="SNR67252.1"/>
    </source>
</evidence>